<reference evidence="2 3" key="1">
    <citation type="submission" date="2019-07" db="EMBL/GenBank/DDBJ databases">
        <title>Whole genome shotgun sequence of Brevifollis gellanilyticus NBRC 108608.</title>
        <authorList>
            <person name="Hosoyama A."/>
            <person name="Uohara A."/>
            <person name="Ohji S."/>
            <person name="Ichikawa N."/>
        </authorList>
    </citation>
    <scope>NUCLEOTIDE SEQUENCE [LARGE SCALE GENOMIC DNA]</scope>
    <source>
        <strain evidence="2 3">NBRC 108608</strain>
    </source>
</reference>
<accession>A0A512M9F1</accession>
<feature type="domain" description="Glycosyltransferase subfamily 4-like N-terminal" evidence="1">
    <location>
        <begin position="19"/>
        <end position="169"/>
    </location>
</feature>
<dbReference type="Proteomes" id="UP000321577">
    <property type="component" value="Unassembled WGS sequence"/>
</dbReference>
<dbReference type="OrthoDB" id="9772485at2"/>
<dbReference type="PANTHER" id="PTHR12526">
    <property type="entry name" value="GLYCOSYLTRANSFERASE"/>
    <property type="match status" value="1"/>
</dbReference>
<evidence type="ECO:0000259" key="1">
    <source>
        <dbReference type="Pfam" id="PF13579"/>
    </source>
</evidence>
<gene>
    <name evidence="2" type="ORF">BGE01nite_26240</name>
</gene>
<comment type="caution">
    <text evidence="2">The sequence shown here is derived from an EMBL/GenBank/DDBJ whole genome shotgun (WGS) entry which is preliminary data.</text>
</comment>
<dbReference type="PANTHER" id="PTHR12526:SF638">
    <property type="entry name" value="SPORE COAT PROTEIN SA"/>
    <property type="match status" value="1"/>
</dbReference>
<dbReference type="EMBL" id="BKAG01000016">
    <property type="protein sequence ID" value="GEP43333.1"/>
    <property type="molecule type" value="Genomic_DNA"/>
</dbReference>
<dbReference type="CDD" id="cd03808">
    <property type="entry name" value="GT4_CapM-like"/>
    <property type="match status" value="1"/>
</dbReference>
<dbReference type="AlphaFoldDB" id="A0A512M9F1"/>
<organism evidence="2 3">
    <name type="scientific">Brevifollis gellanilyticus</name>
    <dbReference type="NCBI Taxonomy" id="748831"/>
    <lineage>
        <taxon>Bacteria</taxon>
        <taxon>Pseudomonadati</taxon>
        <taxon>Verrucomicrobiota</taxon>
        <taxon>Verrucomicrobiia</taxon>
        <taxon>Verrucomicrobiales</taxon>
        <taxon>Verrucomicrobiaceae</taxon>
    </lineage>
</organism>
<evidence type="ECO:0000313" key="2">
    <source>
        <dbReference type="EMBL" id="GEP43333.1"/>
    </source>
</evidence>
<protein>
    <submittedName>
        <fullName evidence="2">Glycosyl transferase</fullName>
    </submittedName>
</protein>
<sequence>MKVLVLTADANTLIYHRGDLIRDFAANGCEVVTSAAEDYPHVQKFVREIGARHVPIRMVRSRVNLAKDWITWLDMFRLFQREVPDALFAYTIKSVVYGCVVARLAKVPKVYALLPGLGFTFVKPETLKQSLVQWISKALHRFALKRADVIFMQNKDDVQLFTEMKMLPPGVPVHVTAGSGVNTDEYPHVPMEGDAGIAEGRIRFVLVSRLLISKGVRVFAEAARKIKAKYPKAEFHLVGPFDPNPNRVEESEVEQWVKEGTLVHHGMVRDIPALLKTMHVFCLPTWYREGVPHATLEALSTGRGIITTESVGAKECVALTPGAKTLPSGAKQGVNGFLCPTKDVDAVAEAMQYFIDHPDQVAVMGRASRKLAEEVFDVRIVDEIILRAMNLIPATAAETSHATPCPEMASA</sequence>
<proteinExistence type="predicted"/>
<dbReference type="Gene3D" id="3.40.50.2000">
    <property type="entry name" value="Glycogen Phosphorylase B"/>
    <property type="match status" value="2"/>
</dbReference>
<evidence type="ECO:0000313" key="3">
    <source>
        <dbReference type="Proteomes" id="UP000321577"/>
    </source>
</evidence>
<dbReference type="Pfam" id="PF13579">
    <property type="entry name" value="Glyco_trans_4_4"/>
    <property type="match status" value="1"/>
</dbReference>
<dbReference type="SUPFAM" id="SSF53756">
    <property type="entry name" value="UDP-Glycosyltransferase/glycogen phosphorylase"/>
    <property type="match status" value="1"/>
</dbReference>
<keyword evidence="2" id="KW-0808">Transferase</keyword>
<dbReference type="RefSeq" id="WP_146850911.1">
    <property type="nucleotide sequence ID" value="NZ_BKAG01000016.1"/>
</dbReference>
<dbReference type="InterPro" id="IPR028098">
    <property type="entry name" value="Glyco_trans_4-like_N"/>
</dbReference>
<dbReference type="Pfam" id="PF13692">
    <property type="entry name" value="Glyco_trans_1_4"/>
    <property type="match status" value="1"/>
</dbReference>
<keyword evidence="3" id="KW-1185">Reference proteome</keyword>
<name>A0A512M9F1_9BACT</name>
<dbReference type="GO" id="GO:0016757">
    <property type="term" value="F:glycosyltransferase activity"/>
    <property type="evidence" value="ECO:0007669"/>
    <property type="project" value="UniProtKB-ARBA"/>
</dbReference>